<evidence type="ECO:0000256" key="1">
    <source>
        <dbReference type="SAM" id="SignalP"/>
    </source>
</evidence>
<dbReference type="AlphaFoldDB" id="A0A6S8ANX2"/>
<dbReference type="EMBL" id="HBIJ01005607">
    <property type="protein sequence ID" value="CAE0363227.1"/>
    <property type="molecule type" value="Transcribed_RNA"/>
</dbReference>
<organism evidence="3">
    <name type="scientific">Aureoumbra lagunensis</name>
    <dbReference type="NCBI Taxonomy" id="44058"/>
    <lineage>
        <taxon>Eukaryota</taxon>
        <taxon>Sar</taxon>
        <taxon>Stramenopiles</taxon>
        <taxon>Ochrophyta</taxon>
        <taxon>Pelagophyceae</taxon>
        <taxon>Pelagomonadales</taxon>
        <taxon>Aureoumbra</taxon>
    </lineage>
</organism>
<reference evidence="3" key="1">
    <citation type="submission" date="2021-01" db="EMBL/GenBank/DDBJ databases">
        <authorList>
            <person name="Corre E."/>
            <person name="Pelletier E."/>
            <person name="Niang G."/>
            <person name="Scheremetjew M."/>
            <person name="Finn R."/>
            <person name="Kale V."/>
            <person name="Holt S."/>
            <person name="Cochrane G."/>
            <person name="Meng A."/>
            <person name="Brown T."/>
            <person name="Cohen L."/>
        </authorList>
    </citation>
    <scope>NUCLEOTIDE SEQUENCE</scope>
    <source>
        <strain evidence="3">CCMP1510</strain>
    </source>
</reference>
<keyword evidence="1" id="KW-0732">Signal</keyword>
<feature type="chain" id="PRO_5036393502" description="Exostosin GT47 domain-containing protein" evidence="1">
    <location>
        <begin position="20"/>
        <end position="872"/>
    </location>
</feature>
<accession>A0A6S8ANX2</accession>
<feature type="signal peptide" evidence="1">
    <location>
        <begin position="1"/>
        <end position="19"/>
    </location>
</feature>
<sequence length="872" mass="100665">MRCEFVLLVYFLHVVRIGAQRQEEIVENVSRVPWQFTSAKQKAQFESRQWQTDRRECDKLIFSRKMNAQCVPNPVAYEQLALLVTGTFGTGTRSVTKLLRSMGIAMTGHEKYAAQATVSWTHAVNDFTFGVPYPFSSERTKWWQERSIRNKIDFENVFKPRFVKVVHLTRCPMDVLHSLLPPHAPITRFIEKVTVRPPITSPCAQSYDCQTTLAERLGWATSFYVAWNEHIERYADKRIKVEDLMGSMMEEYATELCDMAYALKHKKSTFIPCSTRANAIANNRNNKKELTFQPIINTSSEDDAWLTVRLAEDHHWGNRRRSHRRLSLEDIRNAQFPPNVNKDATIHEFLKMIQRYGYVGACAGDGPSKPSLYWNSRERRITINPPQIIQIPIENALTKNGIERCLQNDKEECSMVDTQCPNLREHAAQRDCLKAIIQFRTSYRRIKCCFRCCVRYWLDVATRLGDNIRYHTSHVGETMPGIDIGYKRFNPDHGDVGLGDPVDNLLAHPHAISLISDIHIHPVQGCHIRFNNVSKHDHTIVGLYHFRPDIKMIPPKGYTFLPRGVHGDPWSNHEHMWPCIREIRNSKSLIFDVFEPVKNMPEPYLDGKIALFMANNIDHEPNVNTTSMQLKQPKGGALWKSKKMKTPPYLSIKHPSNLYGVGKIHERVIGVRGVSLWHAVLEHPQLNHIPKQTSLFLCCCMNVDAMHPGRMQNTKTLARFKELNCPVKQNTRGHHIGLPFNDPGVHEIEAEIVLMLNNKYGNRKSLIGNYDPHMPLLMHGTKFVFSPKGVGEQCYRDYESLVSGAIPVVDDSDYHHRRAFLRRLPTVIVTNWTEITPGYLNMKWEQMQQQSYDVSMLYLPYWYELIITAMGL</sequence>
<evidence type="ECO:0000313" key="2">
    <source>
        <dbReference type="EMBL" id="CAE0363225.1"/>
    </source>
</evidence>
<gene>
    <name evidence="2" type="ORF">ALAG00032_LOCUS3966</name>
    <name evidence="3" type="ORF">ALAG00032_LOCUS3968</name>
</gene>
<protein>
    <recommendedName>
        <fullName evidence="4">Exostosin GT47 domain-containing protein</fullName>
    </recommendedName>
</protein>
<proteinExistence type="predicted"/>
<dbReference type="EMBL" id="HBIJ01005604">
    <property type="protein sequence ID" value="CAE0363225.1"/>
    <property type="molecule type" value="Transcribed_RNA"/>
</dbReference>
<evidence type="ECO:0008006" key="4">
    <source>
        <dbReference type="Google" id="ProtNLM"/>
    </source>
</evidence>
<evidence type="ECO:0000313" key="3">
    <source>
        <dbReference type="EMBL" id="CAE0363227.1"/>
    </source>
</evidence>
<name>A0A6S8ANX2_9STRA</name>